<feature type="domain" description="Reverse transcriptase zinc-binding" evidence="1">
    <location>
        <begin position="59"/>
        <end position="124"/>
    </location>
</feature>
<dbReference type="EMBL" id="JAYWIO010000004">
    <property type="protein sequence ID" value="KAK7269712.1"/>
    <property type="molecule type" value="Genomic_DNA"/>
</dbReference>
<dbReference type="Proteomes" id="UP001372338">
    <property type="component" value="Unassembled WGS sequence"/>
</dbReference>
<dbReference type="InterPro" id="IPR026960">
    <property type="entry name" value="RVT-Znf"/>
</dbReference>
<organism evidence="2 3">
    <name type="scientific">Crotalaria pallida</name>
    <name type="common">Smooth rattlebox</name>
    <name type="synonym">Crotalaria striata</name>
    <dbReference type="NCBI Taxonomy" id="3830"/>
    <lineage>
        <taxon>Eukaryota</taxon>
        <taxon>Viridiplantae</taxon>
        <taxon>Streptophyta</taxon>
        <taxon>Embryophyta</taxon>
        <taxon>Tracheophyta</taxon>
        <taxon>Spermatophyta</taxon>
        <taxon>Magnoliopsida</taxon>
        <taxon>eudicotyledons</taxon>
        <taxon>Gunneridae</taxon>
        <taxon>Pentapetalae</taxon>
        <taxon>rosids</taxon>
        <taxon>fabids</taxon>
        <taxon>Fabales</taxon>
        <taxon>Fabaceae</taxon>
        <taxon>Papilionoideae</taxon>
        <taxon>50 kb inversion clade</taxon>
        <taxon>genistoids sensu lato</taxon>
        <taxon>core genistoids</taxon>
        <taxon>Crotalarieae</taxon>
        <taxon>Crotalaria</taxon>
    </lineage>
</organism>
<dbReference type="Pfam" id="PF13966">
    <property type="entry name" value="zf-RVT"/>
    <property type="match status" value="1"/>
</dbReference>
<evidence type="ECO:0000313" key="3">
    <source>
        <dbReference type="Proteomes" id="UP001372338"/>
    </source>
</evidence>
<comment type="caution">
    <text evidence="2">The sequence shown here is derived from an EMBL/GenBank/DDBJ whole genome shotgun (WGS) entry which is preliminary data.</text>
</comment>
<proteinExistence type="predicted"/>
<evidence type="ECO:0000313" key="2">
    <source>
        <dbReference type="EMBL" id="KAK7269712.1"/>
    </source>
</evidence>
<reference evidence="2 3" key="1">
    <citation type="submission" date="2024-01" db="EMBL/GenBank/DDBJ databases">
        <title>The genomes of 5 underutilized Papilionoideae crops provide insights into root nodulation and disease resistanc.</title>
        <authorList>
            <person name="Yuan L."/>
        </authorList>
    </citation>
    <scope>NUCLEOTIDE SEQUENCE [LARGE SCALE GENOMIC DNA]</scope>
    <source>
        <strain evidence="2">ZHUSHIDOU_FW_LH</strain>
        <tissue evidence="2">Leaf</tissue>
    </source>
</reference>
<protein>
    <recommendedName>
        <fullName evidence="1">Reverse transcriptase zinc-binding domain-containing protein</fullName>
    </recommendedName>
</protein>
<dbReference type="AlphaFoldDB" id="A0AAN9F4M4"/>
<keyword evidence="3" id="KW-1185">Reference proteome</keyword>
<gene>
    <name evidence="2" type="ORF">RIF29_22446</name>
</gene>
<accession>A0AAN9F4M4</accession>
<sequence length="146" mass="16240">MLYSVIPDEVKSLICSIPVPVFQSCPDQVIWGGNSNGLYSIADAYVWLGSIYKGWTVLTESANWVWKLHIPAKLQWFSWLMAHNALPTNLFRLNRGLCSSSACTRCSGGDESVLHVLRDCPHAREDRDSFAEAWPTVGGNALCRPV</sequence>
<evidence type="ECO:0000259" key="1">
    <source>
        <dbReference type="Pfam" id="PF13966"/>
    </source>
</evidence>
<name>A0AAN9F4M4_CROPI</name>